<dbReference type="EMBL" id="CM042039">
    <property type="protein sequence ID" value="KAI3727104.1"/>
    <property type="molecule type" value="Genomic_DNA"/>
</dbReference>
<sequence length="189" mass="21460">MKNWSFCRLIRPMVSSSFGDASLRQYRKIPLPKELRQHQGPVNICEKWGTGPGGFHKPAELQRYMMCFGPVTGYAKRDGSEPLPLPDELISLAEATVQDAQPHLNELPLFSQFLSTQWLHQDREESSDSLITGLPMVTISIGEGVVSSNSPTFTFLIVWCKKYGFTKKDNNSLVLPFRRSPHPEESFFR</sequence>
<reference evidence="2" key="1">
    <citation type="journal article" date="2022" name="Mol. Ecol. Resour.">
        <title>The genomes of chicory, endive, great burdock and yacon provide insights into Asteraceae palaeo-polyploidization history and plant inulin production.</title>
        <authorList>
            <person name="Fan W."/>
            <person name="Wang S."/>
            <person name="Wang H."/>
            <person name="Wang A."/>
            <person name="Jiang F."/>
            <person name="Liu H."/>
            <person name="Zhao H."/>
            <person name="Xu D."/>
            <person name="Zhang Y."/>
        </authorList>
    </citation>
    <scope>NUCLEOTIDE SEQUENCE [LARGE SCALE GENOMIC DNA]</scope>
    <source>
        <strain evidence="2">cv. Yunnan</strain>
    </source>
</reference>
<gene>
    <name evidence="1" type="ORF">L1987_66913</name>
</gene>
<comment type="caution">
    <text evidence="1">The sequence shown here is derived from an EMBL/GenBank/DDBJ whole genome shotgun (WGS) entry which is preliminary data.</text>
</comment>
<protein>
    <submittedName>
        <fullName evidence="1">Uncharacterized protein</fullName>
    </submittedName>
</protein>
<reference evidence="1 2" key="2">
    <citation type="journal article" date="2022" name="Mol. Ecol. Resour.">
        <title>The genomes of chicory, endive, great burdock and yacon provide insights into Asteraceae paleo-polyploidization history and plant inulin production.</title>
        <authorList>
            <person name="Fan W."/>
            <person name="Wang S."/>
            <person name="Wang H."/>
            <person name="Wang A."/>
            <person name="Jiang F."/>
            <person name="Liu H."/>
            <person name="Zhao H."/>
            <person name="Xu D."/>
            <person name="Zhang Y."/>
        </authorList>
    </citation>
    <scope>NUCLEOTIDE SEQUENCE [LARGE SCALE GENOMIC DNA]</scope>
    <source>
        <strain evidence="2">cv. Yunnan</strain>
        <tissue evidence="1">Leaves</tissue>
    </source>
</reference>
<accession>A0ACB9BYS7</accession>
<proteinExistence type="predicted"/>
<dbReference type="Proteomes" id="UP001056120">
    <property type="component" value="Linkage Group LG22"/>
</dbReference>
<keyword evidence="2" id="KW-1185">Reference proteome</keyword>
<name>A0ACB9BYS7_9ASTR</name>
<evidence type="ECO:0000313" key="1">
    <source>
        <dbReference type="EMBL" id="KAI3727104.1"/>
    </source>
</evidence>
<evidence type="ECO:0000313" key="2">
    <source>
        <dbReference type="Proteomes" id="UP001056120"/>
    </source>
</evidence>
<organism evidence="1 2">
    <name type="scientific">Smallanthus sonchifolius</name>
    <dbReference type="NCBI Taxonomy" id="185202"/>
    <lineage>
        <taxon>Eukaryota</taxon>
        <taxon>Viridiplantae</taxon>
        <taxon>Streptophyta</taxon>
        <taxon>Embryophyta</taxon>
        <taxon>Tracheophyta</taxon>
        <taxon>Spermatophyta</taxon>
        <taxon>Magnoliopsida</taxon>
        <taxon>eudicotyledons</taxon>
        <taxon>Gunneridae</taxon>
        <taxon>Pentapetalae</taxon>
        <taxon>asterids</taxon>
        <taxon>campanulids</taxon>
        <taxon>Asterales</taxon>
        <taxon>Asteraceae</taxon>
        <taxon>Asteroideae</taxon>
        <taxon>Heliantheae alliance</taxon>
        <taxon>Millerieae</taxon>
        <taxon>Smallanthus</taxon>
    </lineage>
</organism>